<accession>S5ZKT7</accession>
<evidence type="ECO:0000313" key="1">
    <source>
        <dbReference type="EMBL" id="AGT35181.1"/>
    </source>
</evidence>
<protein>
    <submittedName>
        <fullName evidence="1">Uncharacterized protein</fullName>
    </submittedName>
</protein>
<dbReference type="HOGENOM" id="CLU_1068011_0_0_2"/>
<dbReference type="EMBL" id="CP006646">
    <property type="protein sequence ID" value="AGT35181.1"/>
    <property type="molecule type" value="Genomic_DNA"/>
</dbReference>
<dbReference type="AlphaFoldDB" id="S5ZKT7"/>
<evidence type="ECO:0000313" key="2">
    <source>
        <dbReference type="Proteomes" id="UP000015543"/>
    </source>
</evidence>
<organism evidence="1 2">
    <name type="scientific">Thermofilum adornatum</name>
    <dbReference type="NCBI Taxonomy" id="1365176"/>
    <lineage>
        <taxon>Archaea</taxon>
        <taxon>Thermoproteota</taxon>
        <taxon>Thermoprotei</taxon>
        <taxon>Thermofilales</taxon>
        <taxon>Thermofilaceae</taxon>
        <taxon>Thermofilum</taxon>
    </lineage>
</organism>
<dbReference type="PATRIC" id="fig|1365176.7.peg.810"/>
<reference evidence="1 2" key="1">
    <citation type="journal article" date="2013" name="Genome Announc.">
        <title>Complete Genomic Sequence of 'Thermofilum adornatus' Strain 1910bT, a Hyperthermophilic Anaerobic Organotrophic Crenarchaeon.</title>
        <authorList>
            <person name="Dominova I.N."/>
            <person name="Kublanov I.V."/>
            <person name="Podosokorskaya O.A."/>
            <person name="Derbikova K.S."/>
            <person name="Patrushev M.V."/>
            <person name="Toshchakov S.V."/>
        </authorList>
    </citation>
    <scope>NUCLEOTIDE SEQUENCE [LARGE SCALE GENOMIC DNA]</scope>
    <source>
        <strain evidence="2">1910b</strain>
    </source>
</reference>
<dbReference type="KEGG" id="thb:N186_04115"/>
<name>S5ZKT7_9CREN</name>
<gene>
    <name evidence="1" type="ORF">N186_04115</name>
</gene>
<proteinExistence type="predicted"/>
<sequence length="260" mass="28626">MNMINGEMAGDAWGSKDTGVPRGFSVEVVCTVNQDTCESLKRDFSELFQRLCNRGLCLKKVILFVKKPSDQTMLQLHAFDFATIDAFGVFLVDREKPFELVSTLSAILSSYLYSSGILQGCPRWVIEGFSLYYALKAYAEVDAESALTVEKRFMEESKKSGVDVDALGSWRYKEHPVLKALSKSNILQEKAYRVFQVFYSTESERDDGSVASFRAVSYMVVRKALESLGSSVGAGEALKLLASFGDGCSAKVLELSGSGV</sequence>
<keyword evidence="2" id="KW-1185">Reference proteome</keyword>
<dbReference type="Proteomes" id="UP000015543">
    <property type="component" value="Chromosome"/>
</dbReference>